<accession>A0A9W6KZQ5</accession>
<protein>
    <recommendedName>
        <fullName evidence="3">AAA+ ATPase domain-containing protein</fullName>
    </recommendedName>
</protein>
<organism evidence="4 5">
    <name type="scientific">Pseudonocardia halophobica</name>
    <dbReference type="NCBI Taxonomy" id="29401"/>
    <lineage>
        <taxon>Bacteria</taxon>
        <taxon>Bacillati</taxon>
        <taxon>Actinomycetota</taxon>
        <taxon>Actinomycetes</taxon>
        <taxon>Pseudonocardiales</taxon>
        <taxon>Pseudonocardiaceae</taxon>
        <taxon>Pseudonocardia</taxon>
    </lineage>
</organism>
<proteinExistence type="predicted"/>
<keyword evidence="1" id="KW-0547">Nucleotide-binding</keyword>
<sequence>MSSGEAGVPGPDADAPVDADTAARIVTGVTLLTMPLLERQPALDLLGAALADATGGAGRVALVAGEAGIGKTSLVRAFTADVPVRVLRGACDDLLTPGPLGPVRDVARTLGGPLAAALGGGPGEIADALLDALATPSVLVVEDVHWADEATLDLLAFLGRRVEQCPSLVVLTYRDDELGPTTALRRVLGVLRPPVAVRIALPPLSL</sequence>
<evidence type="ECO:0000256" key="1">
    <source>
        <dbReference type="ARBA" id="ARBA00022741"/>
    </source>
</evidence>
<dbReference type="EMBL" id="BSFQ01000004">
    <property type="protein sequence ID" value="GLL10267.1"/>
    <property type="molecule type" value="Genomic_DNA"/>
</dbReference>
<evidence type="ECO:0000256" key="2">
    <source>
        <dbReference type="ARBA" id="ARBA00022840"/>
    </source>
</evidence>
<dbReference type="SUPFAM" id="SSF52540">
    <property type="entry name" value="P-loop containing nucleoside triphosphate hydrolases"/>
    <property type="match status" value="1"/>
</dbReference>
<dbReference type="Proteomes" id="UP001143463">
    <property type="component" value="Unassembled WGS sequence"/>
</dbReference>
<dbReference type="InterPro" id="IPR003593">
    <property type="entry name" value="AAA+_ATPase"/>
</dbReference>
<feature type="domain" description="AAA+ ATPase" evidence="3">
    <location>
        <begin position="57"/>
        <end position="194"/>
    </location>
</feature>
<evidence type="ECO:0000313" key="5">
    <source>
        <dbReference type="Proteomes" id="UP001143463"/>
    </source>
</evidence>
<evidence type="ECO:0000313" key="4">
    <source>
        <dbReference type="EMBL" id="GLL10267.1"/>
    </source>
</evidence>
<dbReference type="SMART" id="SM00382">
    <property type="entry name" value="AAA"/>
    <property type="match status" value="1"/>
</dbReference>
<keyword evidence="2" id="KW-0067">ATP-binding</keyword>
<name>A0A9W6KZQ5_9PSEU</name>
<reference evidence="4" key="2">
    <citation type="submission" date="2023-01" db="EMBL/GenBank/DDBJ databases">
        <authorList>
            <person name="Sun Q."/>
            <person name="Evtushenko L."/>
        </authorList>
    </citation>
    <scope>NUCLEOTIDE SEQUENCE</scope>
    <source>
        <strain evidence="4">VKM Ac-1069</strain>
    </source>
</reference>
<dbReference type="PANTHER" id="PTHR16305:SF35">
    <property type="entry name" value="TRANSCRIPTIONAL ACTIVATOR DOMAIN"/>
    <property type="match status" value="1"/>
</dbReference>
<dbReference type="Pfam" id="PF13191">
    <property type="entry name" value="AAA_16"/>
    <property type="match status" value="1"/>
</dbReference>
<evidence type="ECO:0000259" key="3">
    <source>
        <dbReference type="SMART" id="SM00382"/>
    </source>
</evidence>
<dbReference type="AlphaFoldDB" id="A0A9W6KZQ5"/>
<dbReference type="GO" id="GO:0005524">
    <property type="term" value="F:ATP binding"/>
    <property type="evidence" value="ECO:0007669"/>
    <property type="project" value="UniProtKB-KW"/>
</dbReference>
<dbReference type="GO" id="GO:0004016">
    <property type="term" value="F:adenylate cyclase activity"/>
    <property type="evidence" value="ECO:0007669"/>
    <property type="project" value="TreeGrafter"/>
</dbReference>
<keyword evidence="5" id="KW-1185">Reference proteome</keyword>
<dbReference type="InterPro" id="IPR027417">
    <property type="entry name" value="P-loop_NTPase"/>
</dbReference>
<dbReference type="GO" id="GO:0005737">
    <property type="term" value="C:cytoplasm"/>
    <property type="evidence" value="ECO:0007669"/>
    <property type="project" value="TreeGrafter"/>
</dbReference>
<dbReference type="Gene3D" id="3.40.50.300">
    <property type="entry name" value="P-loop containing nucleotide triphosphate hydrolases"/>
    <property type="match status" value="1"/>
</dbReference>
<reference evidence="4" key="1">
    <citation type="journal article" date="2014" name="Int. J. Syst. Evol. Microbiol.">
        <title>Complete genome sequence of Corynebacterium casei LMG S-19264T (=DSM 44701T), isolated from a smear-ripened cheese.</title>
        <authorList>
            <consortium name="US DOE Joint Genome Institute (JGI-PGF)"/>
            <person name="Walter F."/>
            <person name="Albersmeier A."/>
            <person name="Kalinowski J."/>
            <person name="Ruckert C."/>
        </authorList>
    </citation>
    <scope>NUCLEOTIDE SEQUENCE</scope>
    <source>
        <strain evidence="4">VKM Ac-1069</strain>
    </source>
</reference>
<dbReference type="InterPro" id="IPR041664">
    <property type="entry name" value="AAA_16"/>
</dbReference>
<comment type="caution">
    <text evidence="4">The sequence shown here is derived from an EMBL/GenBank/DDBJ whole genome shotgun (WGS) entry which is preliminary data.</text>
</comment>
<dbReference type="PANTHER" id="PTHR16305">
    <property type="entry name" value="TESTICULAR SOLUBLE ADENYLYL CYCLASE"/>
    <property type="match status" value="1"/>
</dbReference>
<gene>
    <name evidence="4" type="ORF">GCM10017577_14070</name>
</gene>